<accession>A0A2S8GBK8</accession>
<name>A0A2S8GBK8_9BACT</name>
<protein>
    <submittedName>
        <fullName evidence="2">Uncharacterized protein</fullName>
    </submittedName>
</protein>
<dbReference type="AlphaFoldDB" id="A0A2S8GBK8"/>
<organism evidence="2 3">
    <name type="scientific">Blastopirellula marina</name>
    <dbReference type="NCBI Taxonomy" id="124"/>
    <lineage>
        <taxon>Bacteria</taxon>
        <taxon>Pseudomonadati</taxon>
        <taxon>Planctomycetota</taxon>
        <taxon>Planctomycetia</taxon>
        <taxon>Pirellulales</taxon>
        <taxon>Pirellulaceae</taxon>
        <taxon>Blastopirellula</taxon>
    </lineage>
</organism>
<sequence length="258" mass="28630">MTASEQHGADVPPSRKKSWGIRFSLLSMILLITVVALSISNWQKSQQLSRLKVRTEQLSQALGIPLVTDSTKVTAIGVPVLANASWEWHVVIPEGKEYDLFVAFTHLPAEGLPEDPIHVESLTNGEVRINLSIEPEVDLPTTVTVRGRYVVPAQAVQTMLYHGLSPREASWLLHYGGESRAVARHDGGPKWYCTRNEGLIQDPEYVVTTFDPDEAIVLRRTRVYPVEDPTSDDDAPRTCAGMMVWLAPKVPEDETANP</sequence>
<dbReference type="Proteomes" id="UP000240009">
    <property type="component" value="Unassembled WGS sequence"/>
</dbReference>
<comment type="caution">
    <text evidence="2">The sequence shown here is derived from an EMBL/GenBank/DDBJ whole genome shotgun (WGS) entry which is preliminary data.</text>
</comment>
<dbReference type="OrthoDB" id="9909949at2"/>
<evidence type="ECO:0000256" key="1">
    <source>
        <dbReference type="SAM" id="Phobius"/>
    </source>
</evidence>
<keyword evidence="1" id="KW-1133">Transmembrane helix</keyword>
<reference evidence="2 3" key="1">
    <citation type="submission" date="2018-02" db="EMBL/GenBank/DDBJ databases">
        <title>Comparative genomes isolates from brazilian mangrove.</title>
        <authorList>
            <person name="Araujo J.E."/>
            <person name="Taketani R.G."/>
            <person name="Silva M.C.P."/>
            <person name="Loureco M.V."/>
            <person name="Andreote F.D."/>
        </authorList>
    </citation>
    <scope>NUCLEOTIDE SEQUENCE [LARGE SCALE GENOMIC DNA]</scope>
    <source>
        <strain evidence="2 3">HEX-2 MGV</strain>
    </source>
</reference>
<keyword evidence="1" id="KW-0472">Membrane</keyword>
<feature type="transmembrane region" description="Helical" evidence="1">
    <location>
        <begin position="20"/>
        <end position="42"/>
    </location>
</feature>
<dbReference type="RefSeq" id="WP_105349520.1">
    <property type="nucleotide sequence ID" value="NZ_PUIA01000001.1"/>
</dbReference>
<evidence type="ECO:0000313" key="2">
    <source>
        <dbReference type="EMBL" id="PQO41813.1"/>
    </source>
</evidence>
<keyword evidence="1" id="KW-0812">Transmembrane</keyword>
<proteinExistence type="predicted"/>
<evidence type="ECO:0000313" key="3">
    <source>
        <dbReference type="Proteomes" id="UP000240009"/>
    </source>
</evidence>
<gene>
    <name evidence="2" type="ORF">C5Y96_00115</name>
</gene>
<dbReference type="EMBL" id="PUIA01000001">
    <property type="protein sequence ID" value="PQO41813.1"/>
    <property type="molecule type" value="Genomic_DNA"/>
</dbReference>